<dbReference type="PANTHER" id="PTHR13989">
    <property type="entry name" value="REPLICATION PROTEIN A-RELATED"/>
    <property type="match status" value="1"/>
</dbReference>
<dbReference type="Pfam" id="PF01336">
    <property type="entry name" value="tRNA_anti-codon"/>
    <property type="match status" value="1"/>
</dbReference>
<dbReference type="GO" id="GO:0000781">
    <property type="term" value="C:chromosome, telomeric region"/>
    <property type="evidence" value="ECO:0007669"/>
    <property type="project" value="TreeGrafter"/>
</dbReference>
<evidence type="ECO:0000256" key="5">
    <source>
        <dbReference type="ARBA" id="ARBA00023242"/>
    </source>
</evidence>
<evidence type="ECO:0000256" key="2">
    <source>
        <dbReference type="ARBA" id="ARBA00007815"/>
    </source>
</evidence>
<keyword evidence="5" id="KW-0539">Nucleus</keyword>
<dbReference type="OrthoDB" id="25571at2759"/>
<name>A0A0D6EJH8_SPOSA</name>
<feature type="compositionally biased region" description="Gly residues" evidence="6">
    <location>
        <begin position="1"/>
        <end position="10"/>
    </location>
</feature>
<dbReference type="SUPFAM" id="SSF46785">
    <property type="entry name" value="Winged helix' DNA-binding domain"/>
    <property type="match status" value="1"/>
</dbReference>
<comment type="similarity">
    <text evidence="2">Belongs to the replication factor A protein 2 family.</text>
</comment>
<evidence type="ECO:0000259" key="7">
    <source>
        <dbReference type="Pfam" id="PF01336"/>
    </source>
</evidence>
<proteinExistence type="inferred from homology"/>
<dbReference type="Gene3D" id="2.40.50.140">
    <property type="entry name" value="Nucleic acid-binding proteins"/>
    <property type="match status" value="1"/>
</dbReference>
<dbReference type="InterPro" id="IPR004365">
    <property type="entry name" value="NA-bd_OB_tRNA"/>
</dbReference>
<keyword evidence="10" id="KW-1185">Reference proteome</keyword>
<dbReference type="InterPro" id="IPR040260">
    <property type="entry name" value="RFA2-like"/>
</dbReference>
<dbReference type="GO" id="GO:0006260">
    <property type="term" value="P:DNA replication"/>
    <property type="evidence" value="ECO:0007669"/>
    <property type="project" value="UniProtKB-KW"/>
</dbReference>
<keyword evidence="3" id="KW-0235">DNA replication</keyword>
<dbReference type="GO" id="GO:0035861">
    <property type="term" value="C:site of double-strand break"/>
    <property type="evidence" value="ECO:0007669"/>
    <property type="project" value="TreeGrafter"/>
</dbReference>
<dbReference type="GO" id="GO:0000724">
    <property type="term" value="P:double-strand break repair via homologous recombination"/>
    <property type="evidence" value="ECO:0007669"/>
    <property type="project" value="TreeGrafter"/>
</dbReference>
<evidence type="ECO:0000259" key="8">
    <source>
        <dbReference type="Pfam" id="PF08784"/>
    </source>
</evidence>
<dbReference type="EMBL" id="CENE01000004">
    <property type="protein sequence ID" value="CEQ39903.1"/>
    <property type="molecule type" value="Genomic_DNA"/>
</dbReference>
<reference evidence="10" key="1">
    <citation type="submission" date="2015-02" db="EMBL/GenBank/DDBJ databases">
        <authorList>
            <person name="Gon?alves P."/>
        </authorList>
    </citation>
    <scope>NUCLEOTIDE SEQUENCE [LARGE SCALE GENOMIC DNA]</scope>
</reference>
<evidence type="ECO:0000313" key="9">
    <source>
        <dbReference type="EMBL" id="CEQ39903.1"/>
    </source>
</evidence>
<feature type="domain" description="Replication protein A C-terminal" evidence="8">
    <location>
        <begin position="153"/>
        <end position="260"/>
    </location>
</feature>
<dbReference type="PANTHER" id="PTHR13989:SF16">
    <property type="entry name" value="REPLICATION PROTEIN A2"/>
    <property type="match status" value="1"/>
</dbReference>
<dbReference type="InterPro" id="IPR012340">
    <property type="entry name" value="NA-bd_OB-fold"/>
</dbReference>
<dbReference type="Proteomes" id="UP000243876">
    <property type="component" value="Unassembled WGS sequence"/>
</dbReference>
<sequence>MSYAGGGFLDSGGASQSSPGGGRRAGPSALRPVVINQILTAQQAFNDAEFEIDGSEAKEITLVACIRNISKTTTQVTLLIEDGTGQIDARMWIDPEAGDADARLESLEINKYVRIIGLIKTFSNKRHVNAQRVRPLDDMNEINFHLVEVAYVHLYNTRGPPGGANPHAITDRPYDTASNPYAGGATLATSDAANTFADLPAGQRAIMKYVVDQVRGNEAGDEGVNVNAIVRAVNAPEEQVRRQVSVLCDEGHLYQTIDDDHVLPTST</sequence>
<dbReference type="InterPro" id="IPR036390">
    <property type="entry name" value="WH_DNA-bd_sf"/>
</dbReference>
<feature type="domain" description="OB" evidence="7">
    <location>
        <begin position="61"/>
        <end position="136"/>
    </location>
</feature>
<dbReference type="CDD" id="cd04478">
    <property type="entry name" value="RPA2_DBD_D"/>
    <property type="match status" value="1"/>
</dbReference>
<evidence type="ECO:0000256" key="4">
    <source>
        <dbReference type="ARBA" id="ARBA00023125"/>
    </source>
</evidence>
<dbReference type="SUPFAM" id="SSF50249">
    <property type="entry name" value="Nucleic acid-binding proteins"/>
    <property type="match status" value="1"/>
</dbReference>
<evidence type="ECO:0000256" key="6">
    <source>
        <dbReference type="SAM" id="MobiDB-lite"/>
    </source>
</evidence>
<dbReference type="GO" id="GO:0006289">
    <property type="term" value="P:nucleotide-excision repair"/>
    <property type="evidence" value="ECO:0007669"/>
    <property type="project" value="TreeGrafter"/>
</dbReference>
<accession>A0A0D6EJH8</accession>
<dbReference type="InterPro" id="IPR014892">
    <property type="entry name" value="RPA_C"/>
</dbReference>
<dbReference type="Gene3D" id="1.10.10.10">
    <property type="entry name" value="Winged helix-like DNA-binding domain superfamily/Winged helix DNA-binding domain"/>
    <property type="match status" value="1"/>
</dbReference>
<dbReference type="InterPro" id="IPR014646">
    <property type="entry name" value="Rfa2/RPA32"/>
</dbReference>
<dbReference type="Pfam" id="PF08784">
    <property type="entry name" value="RPA_C"/>
    <property type="match status" value="1"/>
</dbReference>
<feature type="region of interest" description="Disordered" evidence="6">
    <location>
        <begin position="1"/>
        <end position="26"/>
    </location>
</feature>
<dbReference type="PIRSF" id="PIRSF036949">
    <property type="entry name" value="RPA32"/>
    <property type="match status" value="1"/>
</dbReference>
<organism evidence="9 10">
    <name type="scientific">Sporidiobolus salmonicolor</name>
    <name type="common">Yeast-like fungus</name>
    <name type="synonym">Sporobolomyces salmonicolor</name>
    <dbReference type="NCBI Taxonomy" id="5005"/>
    <lineage>
        <taxon>Eukaryota</taxon>
        <taxon>Fungi</taxon>
        <taxon>Dikarya</taxon>
        <taxon>Basidiomycota</taxon>
        <taxon>Pucciniomycotina</taxon>
        <taxon>Microbotryomycetes</taxon>
        <taxon>Sporidiobolales</taxon>
        <taxon>Sporidiobolaceae</taxon>
        <taxon>Sporobolomyces</taxon>
    </lineage>
</organism>
<dbReference type="GO" id="GO:0003697">
    <property type="term" value="F:single-stranded DNA binding"/>
    <property type="evidence" value="ECO:0007669"/>
    <property type="project" value="TreeGrafter"/>
</dbReference>
<dbReference type="GO" id="GO:0005662">
    <property type="term" value="C:DNA replication factor A complex"/>
    <property type="evidence" value="ECO:0007669"/>
    <property type="project" value="TreeGrafter"/>
</dbReference>
<comment type="subcellular location">
    <subcellularLocation>
        <location evidence="1">Nucleus</location>
    </subcellularLocation>
</comment>
<evidence type="ECO:0000313" key="10">
    <source>
        <dbReference type="Proteomes" id="UP000243876"/>
    </source>
</evidence>
<evidence type="ECO:0000256" key="3">
    <source>
        <dbReference type="ARBA" id="ARBA00022705"/>
    </source>
</evidence>
<gene>
    <name evidence="9" type="primary">SPOSA6832_01468</name>
</gene>
<dbReference type="InterPro" id="IPR036388">
    <property type="entry name" value="WH-like_DNA-bd_sf"/>
</dbReference>
<protein>
    <submittedName>
        <fullName evidence="9">SPOSA6832_01468-mRNA-1:cds</fullName>
    </submittedName>
</protein>
<dbReference type="AlphaFoldDB" id="A0A0D6EJH8"/>
<evidence type="ECO:0000256" key="1">
    <source>
        <dbReference type="ARBA" id="ARBA00004123"/>
    </source>
</evidence>
<keyword evidence="4" id="KW-0238">DNA-binding</keyword>